<evidence type="ECO:0000313" key="2">
    <source>
        <dbReference type="EMBL" id="KAJ55974.1"/>
    </source>
</evidence>
<organism evidence="2 3">
    <name type="scientific">Actibacterium mucosum KCTC 23349</name>
    <dbReference type="NCBI Taxonomy" id="1454373"/>
    <lineage>
        <taxon>Bacteria</taxon>
        <taxon>Pseudomonadati</taxon>
        <taxon>Pseudomonadota</taxon>
        <taxon>Alphaproteobacteria</taxon>
        <taxon>Rhodobacterales</taxon>
        <taxon>Roseobacteraceae</taxon>
        <taxon>Actibacterium</taxon>
    </lineage>
</organism>
<keyword evidence="3" id="KW-1185">Reference proteome</keyword>
<sequence length="205" mass="22229">MVDVTCPNCGDKFAPVIAGLKMTSCASCGTALFLQDDVARLAGEQGVMHDAPMLFGVGDLVINGGVTVAIHGHARFSYGRGFWDEFWGLDEAQNPVWISVDEGDVVLQRKVHEAPIDARASMGTTFNMMDVEYTVTERETAECVAVRGSFDEELAVGETFTFLNCTGEYGGLASGEFWPQGEAWFVGRWLDPFEIEIVRANGAAS</sequence>
<dbReference type="STRING" id="1454373.ACMU_09425"/>
<dbReference type="EMBL" id="JFKE01000003">
    <property type="protein sequence ID" value="KAJ55974.1"/>
    <property type="molecule type" value="Genomic_DNA"/>
</dbReference>
<dbReference type="Pfam" id="PF13785">
    <property type="entry name" value="DUF4178"/>
    <property type="match status" value="1"/>
</dbReference>
<proteinExistence type="predicted"/>
<protein>
    <recommendedName>
        <fullName evidence="1">DUF4178 domain-containing protein</fullName>
    </recommendedName>
</protein>
<reference evidence="2 3" key="1">
    <citation type="submission" date="2014-03" db="EMBL/GenBank/DDBJ databases">
        <title>Draft Genome Sequence of Actibacterium mucosum KCTC 23349, a Marine Alphaproteobacterium with Complex Ionic Requirements Isolated from Mediterranean Seawater at Malvarrosa Beach, Valencia, Spain.</title>
        <authorList>
            <person name="Arahal D.R."/>
            <person name="Shao Z."/>
            <person name="Lai Q."/>
            <person name="Pujalte M.J."/>
        </authorList>
    </citation>
    <scope>NUCLEOTIDE SEQUENCE [LARGE SCALE GENOMIC DNA]</scope>
    <source>
        <strain evidence="2 3">KCTC 23349</strain>
    </source>
</reference>
<evidence type="ECO:0000259" key="1">
    <source>
        <dbReference type="Pfam" id="PF13785"/>
    </source>
</evidence>
<comment type="caution">
    <text evidence="2">The sequence shown here is derived from an EMBL/GenBank/DDBJ whole genome shotgun (WGS) entry which is preliminary data.</text>
</comment>
<name>A0A037ZK25_9RHOB</name>
<dbReference type="OrthoDB" id="228033at2"/>
<accession>A0A037ZK25</accession>
<feature type="domain" description="DUF4178" evidence="1">
    <location>
        <begin position="57"/>
        <end position="192"/>
    </location>
</feature>
<dbReference type="AlphaFoldDB" id="A0A037ZK25"/>
<dbReference type="Proteomes" id="UP000026249">
    <property type="component" value="Unassembled WGS sequence"/>
</dbReference>
<gene>
    <name evidence="2" type="ORF">ACMU_09425</name>
</gene>
<dbReference type="InterPro" id="IPR025235">
    <property type="entry name" value="DUF4178"/>
</dbReference>
<evidence type="ECO:0000313" key="3">
    <source>
        <dbReference type="Proteomes" id="UP000026249"/>
    </source>
</evidence>